<dbReference type="Proteomes" id="UP000823897">
    <property type="component" value="Unassembled WGS sequence"/>
</dbReference>
<dbReference type="PANTHER" id="PTHR42663:SF12">
    <property type="entry name" value="ATP-BINDING PROTEIN PHNP"/>
    <property type="match status" value="1"/>
</dbReference>
<organism evidence="2 3">
    <name type="scientific">Candidatus Mediterraneibacter tabaqchaliae</name>
    <dbReference type="NCBI Taxonomy" id="2838689"/>
    <lineage>
        <taxon>Bacteria</taxon>
        <taxon>Bacillati</taxon>
        <taxon>Bacillota</taxon>
        <taxon>Clostridia</taxon>
        <taxon>Lachnospirales</taxon>
        <taxon>Lachnospiraceae</taxon>
        <taxon>Mediterraneibacter</taxon>
    </lineage>
</organism>
<reference evidence="2" key="2">
    <citation type="submission" date="2021-04" db="EMBL/GenBank/DDBJ databases">
        <authorList>
            <person name="Gilroy R."/>
        </authorList>
    </citation>
    <scope>NUCLEOTIDE SEQUENCE</scope>
    <source>
        <strain evidence="2">ChiGjej3B3-11674</strain>
    </source>
</reference>
<dbReference type="SUPFAM" id="SSF56281">
    <property type="entry name" value="Metallo-hydrolase/oxidoreductase"/>
    <property type="match status" value="1"/>
</dbReference>
<sequence>MKIHFYGTGSSEGFPALFCECEYCRTARKIGGKNIRTRSSAQIDESLLIDFSPDTYAHEVYGGLDLTKIKYLLVTHSHTDHFYAADIEGIFPPMAETSPERKLEVYGNEEIGKLLKDTLQEGYESKVDFHRTESFYPFQIEQYTVMPLRANHMQSEECHLYIISRDGRTVLYGQDSAMFPEETWEELKLWKLRIQSWMD</sequence>
<dbReference type="PANTHER" id="PTHR42663">
    <property type="entry name" value="HYDROLASE C777.06C-RELATED-RELATED"/>
    <property type="match status" value="1"/>
</dbReference>
<gene>
    <name evidence="2" type="ORF">H9911_03130</name>
</gene>
<name>A0A9D2U0K8_9FIRM</name>
<feature type="domain" description="Metallo-beta-lactamase" evidence="1">
    <location>
        <begin position="47"/>
        <end position="188"/>
    </location>
</feature>
<proteinExistence type="predicted"/>
<dbReference type="InterPro" id="IPR036866">
    <property type="entry name" value="RibonucZ/Hydroxyglut_hydro"/>
</dbReference>
<dbReference type="InterPro" id="IPR001279">
    <property type="entry name" value="Metallo-B-lactamas"/>
</dbReference>
<comment type="caution">
    <text evidence="2">The sequence shown here is derived from an EMBL/GenBank/DDBJ whole genome shotgun (WGS) entry which is preliminary data.</text>
</comment>
<evidence type="ECO:0000259" key="1">
    <source>
        <dbReference type="Pfam" id="PF12706"/>
    </source>
</evidence>
<dbReference type="Pfam" id="PF12706">
    <property type="entry name" value="Lactamase_B_2"/>
    <property type="match status" value="1"/>
</dbReference>
<dbReference type="Gene3D" id="3.60.15.10">
    <property type="entry name" value="Ribonuclease Z/Hydroxyacylglutathione hydrolase-like"/>
    <property type="match status" value="1"/>
</dbReference>
<dbReference type="AlphaFoldDB" id="A0A9D2U0K8"/>
<evidence type="ECO:0000313" key="3">
    <source>
        <dbReference type="Proteomes" id="UP000823897"/>
    </source>
</evidence>
<protein>
    <recommendedName>
        <fullName evidence="1">Metallo-beta-lactamase domain-containing protein</fullName>
    </recommendedName>
</protein>
<dbReference type="EMBL" id="DWUV01000059">
    <property type="protein sequence ID" value="HJD33521.1"/>
    <property type="molecule type" value="Genomic_DNA"/>
</dbReference>
<accession>A0A9D2U0K8</accession>
<evidence type="ECO:0000313" key="2">
    <source>
        <dbReference type="EMBL" id="HJD33521.1"/>
    </source>
</evidence>
<reference evidence="2" key="1">
    <citation type="journal article" date="2021" name="PeerJ">
        <title>Extensive microbial diversity within the chicken gut microbiome revealed by metagenomics and culture.</title>
        <authorList>
            <person name="Gilroy R."/>
            <person name="Ravi A."/>
            <person name="Getino M."/>
            <person name="Pursley I."/>
            <person name="Horton D.L."/>
            <person name="Alikhan N.F."/>
            <person name="Baker D."/>
            <person name="Gharbi K."/>
            <person name="Hall N."/>
            <person name="Watson M."/>
            <person name="Adriaenssens E.M."/>
            <person name="Foster-Nyarko E."/>
            <person name="Jarju S."/>
            <person name="Secka A."/>
            <person name="Antonio M."/>
            <person name="Oren A."/>
            <person name="Chaudhuri R.R."/>
            <person name="La Ragione R."/>
            <person name="Hildebrand F."/>
            <person name="Pallen M.J."/>
        </authorList>
    </citation>
    <scope>NUCLEOTIDE SEQUENCE</scope>
    <source>
        <strain evidence="2">ChiGjej3B3-11674</strain>
    </source>
</reference>